<accession>A0AAD7GN79</accession>
<comment type="caution">
    <text evidence="1">The sequence shown here is derived from an EMBL/GenBank/DDBJ whole genome shotgun (WGS) entry which is preliminary data.</text>
</comment>
<dbReference type="AlphaFoldDB" id="A0AAD7GN79"/>
<dbReference type="Proteomes" id="UP001221757">
    <property type="component" value="Unassembled WGS sequence"/>
</dbReference>
<reference evidence="1" key="1">
    <citation type="submission" date="2023-03" db="EMBL/GenBank/DDBJ databases">
        <title>Massive genome expansion in bonnet fungi (Mycena s.s.) driven by repeated elements and novel gene families across ecological guilds.</title>
        <authorList>
            <consortium name="Lawrence Berkeley National Laboratory"/>
            <person name="Harder C.B."/>
            <person name="Miyauchi S."/>
            <person name="Viragh M."/>
            <person name="Kuo A."/>
            <person name="Thoen E."/>
            <person name="Andreopoulos B."/>
            <person name="Lu D."/>
            <person name="Skrede I."/>
            <person name="Drula E."/>
            <person name="Henrissat B."/>
            <person name="Morin E."/>
            <person name="Kohler A."/>
            <person name="Barry K."/>
            <person name="LaButti K."/>
            <person name="Morin E."/>
            <person name="Salamov A."/>
            <person name="Lipzen A."/>
            <person name="Mereny Z."/>
            <person name="Hegedus B."/>
            <person name="Baldrian P."/>
            <person name="Stursova M."/>
            <person name="Weitz H."/>
            <person name="Taylor A."/>
            <person name="Grigoriev I.V."/>
            <person name="Nagy L.G."/>
            <person name="Martin F."/>
            <person name="Kauserud H."/>
        </authorList>
    </citation>
    <scope>NUCLEOTIDE SEQUENCE</scope>
    <source>
        <strain evidence="1">CBHHK067</strain>
    </source>
</reference>
<evidence type="ECO:0000313" key="2">
    <source>
        <dbReference type="Proteomes" id="UP001221757"/>
    </source>
</evidence>
<protein>
    <submittedName>
        <fullName evidence="1">Uncharacterized protein</fullName>
    </submittedName>
</protein>
<evidence type="ECO:0000313" key="1">
    <source>
        <dbReference type="EMBL" id="KAJ7695742.1"/>
    </source>
</evidence>
<proteinExistence type="predicted"/>
<gene>
    <name evidence="1" type="ORF">B0H17DRAFT_1178209</name>
</gene>
<organism evidence="1 2">
    <name type="scientific">Mycena rosella</name>
    <name type="common">Pink bonnet</name>
    <name type="synonym">Agaricus rosellus</name>
    <dbReference type="NCBI Taxonomy" id="1033263"/>
    <lineage>
        <taxon>Eukaryota</taxon>
        <taxon>Fungi</taxon>
        <taxon>Dikarya</taxon>
        <taxon>Basidiomycota</taxon>
        <taxon>Agaricomycotina</taxon>
        <taxon>Agaricomycetes</taxon>
        <taxon>Agaricomycetidae</taxon>
        <taxon>Agaricales</taxon>
        <taxon>Marasmiineae</taxon>
        <taxon>Mycenaceae</taxon>
        <taxon>Mycena</taxon>
    </lineage>
</organism>
<keyword evidence="2" id="KW-1185">Reference proteome</keyword>
<dbReference type="EMBL" id="JARKIE010000037">
    <property type="protein sequence ID" value="KAJ7695742.1"/>
    <property type="molecule type" value="Genomic_DNA"/>
</dbReference>
<name>A0AAD7GN79_MYCRO</name>
<sequence length="186" mass="20920">MRLADAHAERSNLLQTENDKSILVPEYVVGDSAILHTVMDETSDFLQGMYSGAILDRLLQLDRSDPEADELKRFRKILHSSPLPSTEFRTSKETVVVPPHVAALWDEVLAENPWIPNYVARAGQVRRDRCSKILYVVEGTWTASDVCRALAKSDFASDVQEALMEMAPDFPFVLNFSRPVAAFEHS</sequence>